<keyword evidence="2" id="KW-1185">Reference proteome</keyword>
<dbReference type="EMBL" id="REGN01002233">
    <property type="protein sequence ID" value="RNA29368.1"/>
    <property type="molecule type" value="Genomic_DNA"/>
</dbReference>
<dbReference type="STRING" id="10195.A0A3M7S143"/>
<protein>
    <submittedName>
        <fullName evidence="1">Multiple PDZ domain-like</fullName>
    </submittedName>
</protein>
<dbReference type="Gene3D" id="2.30.42.10">
    <property type="match status" value="1"/>
</dbReference>
<gene>
    <name evidence="1" type="ORF">BpHYR1_047949</name>
</gene>
<accession>A0A3M7S143</accession>
<dbReference type="Proteomes" id="UP000276133">
    <property type="component" value="Unassembled WGS sequence"/>
</dbReference>
<evidence type="ECO:0000313" key="2">
    <source>
        <dbReference type="Proteomes" id="UP000276133"/>
    </source>
</evidence>
<proteinExistence type="predicted"/>
<organism evidence="1 2">
    <name type="scientific">Brachionus plicatilis</name>
    <name type="common">Marine rotifer</name>
    <name type="synonym">Brachionus muelleri</name>
    <dbReference type="NCBI Taxonomy" id="10195"/>
    <lineage>
        <taxon>Eukaryota</taxon>
        <taxon>Metazoa</taxon>
        <taxon>Spiralia</taxon>
        <taxon>Gnathifera</taxon>
        <taxon>Rotifera</taxon>
        <taxon>Eurotatoria</taxon>
        <taxon>Monogononta</taxon>
        <taxon>Pseudotrocha</taxon>
        <taxon>Ploima</taxon>
        <taxon>Brachionidae</taxon>
        <taxon>Brachionus</taxon>
    </lineage>
</organism>
<sequence>MMVLNTEWTQLEIVELLNELPSQNLDDISSSTAGNGGFGFGITGNKSTGVVVKVITQGGSAAKNYPDTNHFVTKFGLLQIHLIKEECGLRNNLIKQNFAKDLKPKQNDLFWQPYLWYHNKLVVRSLNLIFQNLSLNSKPCSIHRKGKNSFYYPS</sequence>
<dbReference type="InterPro" id="IPR036034">
    <property type="entry name" value="PDZ_sf"/>
</dbReference>
<reference evidence="1 2" key="1">
    <citation type="journal article" date="2018" name="Sci. Rep.">
        <title>Genomic signatures of local adaptation to the degree of environmental predictability in rotifers.</title>
        <authorList>
            <person name="Franch-Gras L."/>
            <person name="Hahn C."/>
            <person name="Garcia-Roger E.M."/>
            <person name="Carmona M.J."/>
            <person name="Serra M."/>
            <person name="Gomez A."/>
        </authorList>
    </citation>
    <scope>NUCLEOTIDE SEQUENCE [LARGE SCALE GENOMIC DNA]</scope>
    <source>
        <strain evidence="1">HYR1</strain>
    </source>
</reference>
<comment type="caution">
    <text evidence="1">The sequence shown here is derived from an EMBL/GenBank/DDBJ whole genome shotgun (WGS) entry which is preliminary data.</text>
</comment>
<dbReference type="AlphaFoldDB" id="A0A3M7S143"/>
<dbReference type="OrthoDB" id="6022242at2759"/>
<name>A0A3M7S143_BRAPC</name>
<evidence type="ECO:0000313" key="1">
    <source>
        <dbReference type="EMBL" id="RNA29368.1"/>
    </source>
</evidence>